<feature type="transmembrane region" description="Helical" evidence="6">
    <location>
        <begin position="77"/>
        <end position="100"/>
    </location>
</feature>
<evidence type="ECO:0000313" key="7">
    <source>
        <dbReference type="EMBL" id="KAF2898019.1"/>
    </source>
</evidence>
<feature type="transmembrane region" description="Helical" evidence="6">
    <location>
        <begin position="52"/>
        <end position="70"/>
    </location>
</feature>
<feature type="transmembrane region" description="Helical" evidence="6">
    <location>
        <begin position="106"/>
        <end position="124"/>
    </location>
</feature>
<dbReference type="Pfam" id="PF10639">
    <property type="entry name" value="TMEM234"/>
    <property type="match status" value="1"/>
</dbReference>
<comment type="subcellular location">
    <subcellularLocation>
        <location evidence="1">Membrane</location>
        <topology evidence="1">Multi-pass membrane protein</topology>
    </subcellularLocation>
</comment>
<proteinExistence type="inferred from homology"/>
<dbReference type="SUPFAM" id="SSF103481">
    <property type="entry name" value="Multidrug resistance efflux transporter EmrE"/>
    <property type="match status" value="1"/>
</dbReference>
<reference evidence="7" key="1">
    <citation type="submission" date="2019-08" db="EMBL/GenBank/DDBJ databases">
        <title>The genome of the North American firefly Photinus pyralis.</title>
        <authorList>
            <consortium name="Photinus pyralis genome working group"/>
            <person name="Fallon T.R."/>
            <person name="Sander Lower S.E."/>
            <person name="Weng J.-K."/>
        </authorList>
    </citation>
    <scope>NUCLEOTIDE SEQUENCE</scope>
    <source>
        <strain evidence="7">TRF0915ILg1</strain>
        <tissue evidence="7">Whole body</tissue>
    </source>
</reference>
<dbReference type="PANTHER" id="PTHR28668">
    <property type="entry name" value="TRANSMEMBRANE PROTEIN 234"/>
    <property type="match status" value="1"/>
</dbReference>
<evidence type="ECO:0000256" key="2">
    <source>
        <dbReference type="ARBA" id="ARBA00005977"/>
    </source>
</evidence>
<dbReference type="OrthoDB" id="43458at2759"/>
<evidence type="ECO:0000256" key="1">
    <source>
        <dbReference type="ARBA" id="ARBA00004141"/>
    </source>
</evidence>
<dbReference type="GO" id="GO:0016020">
    <property type="term" value="C:membrane"/>
    <property type="evidence" value="ECO:0007669"/>
    <property type="project" value="UniProtKB-SubCell"/>
</dbReference>
<dbReference type="InterPro" id="IPR018908">
    <property type="entry name" value="TMEM234"/>
</dbReference>
<keyword evidence="5 6" id="KW-0472">Membrane</keyword>
<dbReference type="AlphaFoldDB" id="A0A8K0GFP2"/>
<evidence type="ECO:0000256" key="6">
    <source>
        <dbReference type="SAM" id="Phobius"/>
    </source>
</evidence>
<dbReference type="Gene3D" id="1.10.3730.20">
    <property type="match status" value="1"/>
</dbReference>
<name>A0A8K0GFP2_IGNLU</name>
<evidence type="ECO:0008006" key="9">
    <source>
        <dbReference type="Google" id="ProtNLM"/>
    </source>
</evidence>
<dbReference type="PANTHER" id="PTHR28668:SF1">
    <property type="entry name" value="TRANSMEMBRANE PROTEIN 234"/>
    <property type="match status" value="1"/>
</dbReference>
<dbReference type="InterPro" id="IPR037185">
    <property type="entry name" value="EmrE-like"/>
</dbReference>
<organism evidence="7 8">
    <name type="scientific">Ignelater luminosus</name>
    <name type="common">Cucubano</name>
    <name type="synonym">Pyrophorus luminosus</name>
    <dbReference type="NCBI Taxonomy" id="2038154"/>
    <lineage>
        <taxon>Eukaryota</taxon>
        <taxon>Metazoa</taxon>
        <taxon>Ecdysozoa</taxon>
        <taxon>Arthropoda</taxon>
        <taxon>Hexapoda</taxon>
        <taxon>Insecta</taxon>
        <taxon>Pterygota</taxon>
        <taxon>Neoptera</taxon>
        <taxon>Endopterygota</taxon>
        <taxon>Coleoptera</taxon>
        <taxon>Polyphaga</taxon>
        <taxon>Elateriformia</taxon>
        <taxon>Elateroidea</taxon>
        <taxon>Elateridae</taxon>
        <taxon>Agrypninae</taxon>
        <taxon>Pyrophorini</taxon>
        <taxon>Ignelater</taxon>
    </lineage>
</organism>
<gene>
    <name evidence="7" type="ORF">ILUMI_08160</name>
</gene>
<evidence type="ECO:0000256" key="5">
    <source>
        <dbReference type="ARBA" id="ARBA00023136"/>
    </source>
</evidence>
<evidence type="ECO:0000256" key="4">
    <source>
        <dbReference type="ARBA" id="ARBA00022989"/>
    </source>
</evidence>
<protein>
    <recommendedName>
        <fullName evidence="9">Transmembrane protein 234</fullName>
    </recommendedName>
</protein>
<comment type="caution">
    <text evidence="7">The sequence shown here is derived from an EMBL/GenBank/DDBJ whole genome shotgun (WGS) entry which is preliminary data.</text>
</comment>
<dbReference type="EMBL" id="VTPC01003792">
    <property type="protein sequence ID" value="KAF2898019.1"/>
    <property type="molecule type" value="Genomic_DNA"/>
</dbReference>
<sequence length="140" mass="15647">MFYEIVCLVSVAFLWGATNPFIKRGSKSITKVKADNPVKQFLLELKYLITNIQYIMPMALNQLGSVLYFLTLPNVDLSLSVPVANSLTFVFTGLCGWLLGEKPASKHTYLGMVLILIGTCLCCYDKYLTSNVRSYENTVS</sequence>
<evidence type="ECO:0000256" key="3">
    <source>
        <dbReference type="ARBA" id="ARBA00022692"/>
    </source>
</evidence>
<accession>A0A8K0GFP2</accession>
<keyword evidence="8" id="KW-1185">Reference proteome</keyword>
<keyword evidence="3 6" id="KW-0812">Transmembrane</keyword>
<comment type="similarity">
    <text evidence="2">Belongs to the TMEM234 family.</text>
</comment>
<evidence type="ECO:0000313" key="8">
    <source>
        <dbReference type="Proteomes" id="UP000801492"/>
    </source>
</evidence>
<dbReference type="Proteomes" id="UP000801492">
    <property type="component" value="Unassembled WGS sequence"/>
</dbReference>
<keyword evidence="4 6" id="KW-1133">Transmembrane helix</keyword>